<keyword evidence="3 4" id="KW-0539">Nucleus</keyword>
<organism evidence="5 6">
    <name type="scientific">Lichtheimia ornata</name>
    <dbReference type="NCBI Taxonomy" id="688661"/>
    <lineage>
        <taxon>Eukaryota</taxon>
        <taxon>Fungi</taxon>
        <taxon>Fungi incertae sedis</taxon>
        <taxon>Mucoromycota</taxon>
        <taxon>Mucoromycotina</taxon>
        <taxon>Mucoromycetes</taxon>
        <taxon>Mucorales</taxon>
        <taxon>Lichtheimiaceae</taxon>
        <taxon>Lichtheimia</taxon>
    </lineage>
</organism>
<evidence type="ECO:0000256" key="2">
    <source>
        <dbReference type="ARBA" id="ARBA00008186"/>
    </source>
</evidence>
<keyword evidence="4" id="KW-0010">Activator</keyword>
<evidence type="ECO:0000313" key="6">
    <source>
        <dbReference type="Proteomes" id="UP001234581"/>
    </source>
</evidence>
<gene>
    <name evidence="4" type="primary">MED11</name>
    <name evidence="5" type="ORF">O0I10_002512</name>
</gene>
<sequence length="139" mass="15769">MDTTQLAESTTRIKNLHEVEKKLVLLVETAGDALAILSDDSKNDEDTSKAVHERVQEFEALAARYFSLVNDIQLALRDNVRFLRKTGSIAMSTTKSIPFRATVAGQQKELEVWTAAVETIHQRVEEIKRIAHEQQQQQH</sequence>
<dbReference type="Gene3D" id="1.10.287.3490">
    <property type="match status" value="1"/>
</dbReference>
<evidence type="ECO:0000256" key="1">
    <source>
        <dbReference type="ARBA" id="ARBA00004123"/>
    </source>
</evidence>
<comment type="caution">
    <text evidence="5">The sequence shown here is derived from an EMBL/GenBank/DDBJ whole genome shotgun (WGS) entry which is preliminary data.</text>
</comment>
<dbReference type="Proteomes" id="UP001234581">
    <property type="component" value="Unassembled WGS sequence"/>
</dbReference>
<dbReference type="EMBL" id="JARTCD010000007">
    <property type="protein sequence ID" value="KAJ8661705.1"/>
    <property type="molecule type" value="Genomic_DNA"/>
</dbReference>
<dbReference type="GO" id="GO:0016592">
    <property type="term" value="C:mediator complex"/>
    <property type="evidence" value="ECO:0007669"/>
    <property type="project" value="InterPro"/>
</dbReference>
<dbReference type="InterPro" id="IPR019404">
    <property type="entry name" value="Mediator_Med11"/>
</dbReference>
<dbReference type="Pfam" id="PF10280">
    <property type="entry name" value="Med11"/>
    <property type="match status" value="1"/>
</dbReference>
<dbReference type="PANTHER" id="PTHR22890">
    <property type="entry name" value="MEDIATOR OF RNA POLYMERASE II TRANSCRIPTION SUBUNIT 11"/>
    <property type="match status" value="1"/>
</dbReference>
<evidence type="ECO:0000313" key="5">
    <source>
        <dbReference type="EMBL" id="KAJ8661705.1"/>
    </source>
</evidence>
<accession>A0AAD7VA38</accession>
<dbReference type="AlphaFoldDB" id="A0AAD7VA38"/>
<dbReference type="GO" id="GO:0006357">
    <property type="term" value="P:regulation of transcription by RNA polymerase II"/>
    <property type="evidence" value="ECO:0007669"/>
    <property type="project" value="InterPro"/>
</dbReference>
<proteinExistence type="inferred from homology"/>
<keyword evidence="4" id="KW-0805">Transcription regulation</keyword>
<comment type="function">
    <text evidence="4">Component of the Mediator complex, a coactivator involved in the regulated transcription of nearly all RNA polymerase II-dependent genes. Mediator functions as a bridge to convey information from gene-specific regulatory proteins to the basal RNA polymerase II transcription machinery. Mediator is recruited to promoters by direct interactions with regulatory proteins and serves as a scaffold for the assembly of a functional pre-initiation complex with RNA polymerase II and the general transcription factors.</text>
</comment>
<comment type="subunit">
    <text evidence="4">Component of the Mediator complex.</text>
</comment>
<comment type="similarity">
    <text evidence="2 4">Belongs to the Mediator complex subunit 11 family.</text>
</comment>
<comment type="subcellular location">
    <subcellularLocation>
        <location evidence="1 4">Nucleus</location>
    </subcellularLocation>
</comment>
<evidence type="ECO:0000256" key="3">
    <source>
        <dbReference type="ARBA" id="ARBA00023242"/>
    </source>
</evidence>
<name>A0AAD7VA38_9FUNG</name>
<dbReference type="GO" id="GO:0003712">
    <property type="term" value="F:transcription coregulator activity"/>
    <property type="evidence" value="ECO:0007669"/>
    <property type="project" value="InterPro"/>
</dbReference>
<reference evidence="5 6" key="1">
    <citation type="submission" date="2023-03" db="EMBL/GenBank/DDBJ databases">
        <title>Genome sequence of Lichtheimia ornata CBS 291.66.</title>
        <authorList>
            <person name="Mohabir J.T."/>
            <person name="Shea T.P."/>
            <person name="Kurbessoian T."/>
            <person name="Berby B."/>
            <person name="Fontaine J."/>
            <person name="Livny J."/>
            <person name="Gnirke A."/>
            <person name="Stajich J.E."/>
            <person name="Cuomo C.A."/>
        </authorList>
    </citation>
    <scope>NUCLEOTIDE SEQUENCE [LARGE SCALE GENOMIC DNA]</scope>
    <source>
        <strain evidence="5">CBS 291.66</strain>
    </source>
</reference>
<keyword evidence="4" id="KW-0804">Transcription</keyword>
<evidence type="ECO:0000256" key="4">
    <source>
        <dbReference type="RuleBase" id="RU364147"/>
    </source>
</evidence>
<protein>
    <recommendedName>
        <fullName evidence="4">Mediator of RNA polymerase II transcription subunit 11</fullName>
    </recommendedName>
    <alternativeName>
        <fullName evidence="4">Mediator complex subunit 11</fullName>
    </alternativeName>
</protein>
<keyword evidence="6" id="KW-1185">Reference proteome</keyword>